<evidence type="ECO:0000313" key="2">
    <source>
        <dbReference type="EMBL" id="EFM08614.1"/>
    </source>
</evidence>
<dbReference type="SUPFAM" id="SSF56112">
    <property type="entry name" value="Protein kinase-like (PK-like)"/>
    <property type="match status" value="1"/>
</dbReference>
<dbReference type="Gene3D" id="3.30.200.20">
    <property type="entry name" value="Phosphorylase Kinase, domain 1"/>
    <property type="match status" value="1"/>
</dbReference>
<sequence>MSSFQTNENVVPEQAQAWVLQSIGKGAEWIASNRLKGGVSAAVYGVTLRVGEDSVRVVLRLFDNEDWLRQEPDLARHEGTVLEWVSRTDATAPQLIAYDETGSLAGMPAVLMSHLPGAVDLMPIDQAQWLDELAAALSRIHLTDANDLTWAYFTYQDVSVWEMPTWSVHTNDWAQIQAIVRGPRPAFDPVFIHRDYHPTNVLWEAGKISGVVDWVNACIGPAGVDVGHCRMNLALLFGTAAADQFLEAYLRHAGERFRYDPYWDVITMANFLYGPPGVYPGWTALGVSGLTDALMAERTDHYMKSLLQRL</sequence>
<dbReference type="Proteomes" id="UP000005387">
    <property type="component" value="Unassembled WGS sequence"/>
</dbReference>
<keyword evidence="3" id="KW-1185">Reference proteome</keyword>
<dbReference type="Pfam" id="PF01636">
    <property type="entry name" value="APH"/>
    <property type="match status" value="1"/>
</dbReference>
<evidence type="ECO:0000259" key="1">
    <source>
        <dbReference type="Pfam" id="PF01636"/>
    </source>
</evidence>
<accession>E0IG34</accession>
<dbReference type="GO" id="GO:0016740">
    <property type="term" value="F:transferase activity"/>
    <property type="evidence" value="ECO:0007669"/>
    <property type="project" value="UniProtKB-KW"/>
</dbReference>
<gene>
    <name evidence="2" type="ORF">PaecuDRAFT_4625</name>
</gene>
<keyword evidence="2" id="KW-0808">Transferase</keyword>
<dbReference type="eggNOG" id="COG2334">
    <property type="taxonomic scope" value="Bacteria"/>
</dbReference>
<organism evidence="2 3">
    <name type="scientific">Paenibacillus curdlanolyticus YK9</name>
    <dbReference type="NCBI Taxonomy" id="717606"/>
    <lineage>
        <taxon>Bacteria</taxon>
        <taxon>Bacillati</taxon>
        <taxon>Bacillota</taxon>
        <taxon>Bacilli</taxon>
        <taxon>Bacillales</taxon>
        <taxon>Paenibacillaceae</taxon>
        <taxon>Paenibacillus</taxon>
    </lineage>
</organism>
<evidence type="ECO:0000313" key="3">
    <source>
        <dbReference type="Proteomes" id="UP000005387"/>
    </source>
</evidence>
<dbReference type="RefSeq" id="WP_006040605.1">
    <property type="nucleotide sequence ID" value="NZ_AEDD01000015.1"/>
</dbReference>
<proteinExistence type="predicted"/>
<dbReference type="OrthoDB" id="334783at2"/>
<feature type="domain" description="Aminoglycoside phosphotransferase" evidence="1">
    <location>
        <begin position="34"/>
        <end position="257"/>
    </location>
</feature>
<dbReference type="PANTHER" id="PTHR21310">
    <property type="entry name" value="AMINOGLYCOSIDE PHOSPHOTRANSFERASE-RELATED-RELATED"/>
    <property type="match status" value="1"/>
</dbReference>
<dbReference type="InterPro" id="IPR051678">
    <property type="entry name" value="AGP_Transferase"/>
</dbReference>
<name>E0IG34_9BACL</name>
<reference evidence="2 3" key="1">
    <citation type="submission" date="2010-07" db="EMBL/GenBank/DDBJ databases">
        <title>The draft genome of Paenibacillus curdlanolyticus YK9.</title>
        <authorList>
            <consortium name="US DOE Joint Genome Institute (JGI-PGF)"/>
            <person name="Lucas S."/>
            <person name="Copeland A."/>
            <person name="Lapidus A."/>
            <person name="Cheng J.-F."/>
            <person name="Bruce D."/>
            <person name="Goodwin L."/>
            <person name="Pitluck S."/>
            <person name="Land M.L."/>
            <person name="Hauser L."/>
            <person name="Chang Y.-J."/>
            <person name="Jeffries C."/>
            <person name="Anderson I.J."/>
            <person name="Johnson E."/>
            <person name="Loganathan U."/>
            <person name="Mulhopadhyay B."/>
            <person name="Kyrpides N."/>
            <person name="Woyke T.J."/>
        </authorList>
    </citation>
    <scope>NUCLEOTIDE SEQUENCE [LARGE SCALE GENOMIC DNA]</scope>
    <source>
        <strain evidence="2 3">YK9</strain>
    </source>
</reference>
<protein>
    <submittedName>
        <fullName evidence="2">Aminoglycoside phosphotransferase</fullName>
    </submittedName>
</protein>
<dbReference type="InterPro" id="IPR011009">
    <property type="entry name" value="Kinase-like_dom_sf"/>
</dbReference>
<dbReference type="EMBL" id="AEDD01000015">
    <property type="protein sequence ID" value="EFM08614.1"/>
    <property type="molecule type" value="Genomic_DNA"/>
</dbReference>
<dbReference type="STRING" id="717606.PaecuDRAFT_4625"/>
<dbReference type="InterPro" id="IPR002575">
    <property type="entry name" value="Aminoglycoside_PTrfase"/>
</dbReference>
<dbReference type="Gene3D" id="3.90.1200.10">
    <property type="match status" value="1"/>
</dbReference>
<dbReference type="AlphaFoldDB" id="E0IG34"/>